<proteinExistence type="predicted"/>
<dbReference type="AlphaFoldDB" id="A0A8H9J2M2"/>
<dbReference type="InterPro" id="IPR036390">
    <property type="entry name" value="WH_DNA-bd_sf"/>
</dbReference>
<evidence type="ECO:0000256" key="3">
    <source>
        <dbReference type="ARBA" id="ARBA00023163"/>
    </source>
</evidence>
<reference evidence="5" key="1">
    <citation type="journal article" date="2014" name="Int. J. Syst. Evol. Microbiol.">
        <title>Complete genome sequence of Corynebacterium casei LMG S-19264T (=DSM 44701T), isolated from a smear-ripened cheese.</title>
        <authorList>
            <consortium name="US DOE Joint Genome Institute (JGI-PGF)"/>
            <person name="Walter F."/>
            <person name="Albersmeier A."/>
            <person name="Kalinowski J."/>
            <person name="Ruckert C."/>
        </authorList>
    </citation>
    <scope>NUCLEOTIDE SEQUENCE</scope>
    <source>
        <strain evidence="5">CGMCC 4.7679</strain>
    </source>
</reference>
<keyword evidence="6" id="KW-1185">Reference proteome</keyword>
<evidence type="ECO:0000256" key="2">
    <source>
        <dbReference type="ARBA" id="ARBA00023125"/>
    </source>
</evidence>
<sequence length="164" mass="18045">MKVGDSGDKAVALMRELRTAAQLQHAWLTQSWQHAGTSLHPAAVTVLSELGRHGECRPSDLAKRKMVDVSVISRQIAQLAAAGLVERRPAPEDGRASLVRISAAGRAQLERWRDQYLEYVGRALGDWTEDELESLTTRLTLMNQGLRDALVPAVCPPQAGEQRK</sequence>
<dbReference type="PROSITE" id="PS50995">
    <property type="entry name" value="HTH_MARR_2"/>
    <property type="match status" value="1"/>
</dbReference>
<dbReference type="GO" id="GO:0003677">
    <property type="term" value="F:DNA binding"/>
    <property type="evidence" value="ECO:0007669"/>
    <property type="project" value="UniProtKB-KW"/>
</dbReference>
<accession>A0A8H9J2M2</accession>
<dbReference type="InterPro" id="IPR036388">
    <property type="entry name" value="WH-like_DNA-bd_sf"/>
</dbReference>
<dbReference type="GO" id="GO:0006950">
    <property type="term" value="P:response to stress"/>
    <property type="evidence" value="ECO:0007669"/>
    <property type="project" value="TreeGrafter"/>
</dbReference>
<dbReference type="PROSITE" id="PS01117">
    <property type="entry name" value="HTH_MARR_1"/>
    <property type="match status" value="1"/>
</dbReference>
<dbReference type="InterPro" id="IPR023187">
    <property type="entry name" value="Tscrpt_reg_MarR-type_CS"/>
</dbReference>
<dbReference type="SMART" id="SM00347">
    <property type="entry name" value="HTH_MARR"/>
    <property type="match status" value="1"/>
</dbReference>
<keyword evidence="1" id="KW-0805">Transcription regulation</keyword>
<gene>
    <name evidence="5" type="ORF">GCM10017566_48320</name>
</gene>
<reference evidence="5" key="2">
    <citation type="submission" date="2020-09" db="EMBL/GenBank/DDBJ databases">
        <authorList>
            <person name="Sun Q."/>
            <person name="Zhou Y."/>
        </authorList>
    </citation>
    <scope>NUCLEOTIDE SEQUENCE</scope>
    <source>
        <strain evidence="5">CGMCC 4.7679</strain>
    </source>
</reference>
<feature type="domain" description="HTH marR-type" evidence="4">
    <location>
        <begin position="10"/>
        <end position="144"/>
    </location>
</feature>
<dbReference type="Pfam" id="PF12802">
    <property type="entry name" value="MarR_2"/>
    <property type="match status" value="1"/>
</dbReference>
<dbReference type="CDD" id="cd00090">
    <property type="entry name" value="HTH_ARSR"/>
    <property type="match status" value="1"/>
</dbReference>
<dbReference type="InterPro" id="IPR000835">
    <property type="entry name" value="HTH_MarR-typ"/>
</dbReference>
<dbReference type="PRINTS" id="PR00598">
    <property type="entry name" value="HTHMARR"/>
</dbReference>
<evidence type="ECO:0000256" key="1">
    <source>
        <dbReference type="ARBA" id="ARBA00023015"/>
    </source>
</evidence>
<dbReference type="InterPro" id="IPR039422">
    <property type="entry name" value="MarR/SlyA-like"/>
</dbReference>
<dbReference type="InterPro" id="IPR011991">
    <property type="entry name" value="ArsR-like_HTH"/>
</dbReference>
<keyword evidence="2" id="KW-0238">DNA-binding</keyword>
<dbReference type="Gene3D" id="1.10.10.10">
    <property type="entry name" value="Winged helix-like DNA-binding domain superfamily/Winged helix DNA-binding domain"/>
    <property type="match status" value="1"/>
</dbReference>
<comment type="caution">
    <text evidence="5">The sequence shown here is derived from an EMBL/GenBank/DDBJ whole genome shotgun (WGS) entry which is preliminary data.</text>
</comment>
<keyword evidence="3" id="KW-0804">Transcription</keyword>
<dbReference type="PANTHER" id="PTHR33164">
    <property type="entry name" value="TRANSCRIPTIONAL REGULATOR, MARR FAMILY"/>
    <property type="match status" value="1"/>
</dbReference>
<name>A0A8H9J2M2_9PSEU</name>
<dbReference type="Proteomes" id="UP000658656">
    <property type="component" value="Unassembled WGS sequence"/>
</dbReference>
<evidence type="ECO:0000313" key="6">
    <source>
        <dbReference type="Proteomes" id="UP000658656"/>
    </source>
</evidence>
<protein>
    <submittedName>
        <fullName evidence="5">MarR family transcriptional regulator</fullName>
    </submittedName>
</protein>
<evidence type="ECO:0000259" key="4">
    <source>
        <dbReference type="PROSITE" id="PS50995"/>
    </source>
</evidence>
<organism evidence="5 6">
    <name type="scientific">Amycolatopsis bartoniae</name>
    <dbReference type="NCBI Taxonomy" id="941986"/>
    <lineage>
        <taxon>Bacteria</taxon>
        <taxon>Bacillati</taxon>
        <taxon>Actinomycetota</taxon>
        <taxon>Actinomycetes</taxon>
        <taxon>Pseudonocardiales</taxon>
        <taxon>Pseudonocardiaceae</taxon>
        <taxon>Amycolatopsis</taxon>
    </lineage>
</organism>
<dbReference type="EMBL" id="BNAV01000007">
    <property type="protein sequence ID" value="GHF68801.1"/>
    <property type="molecule type" value="Genomic_DNA"/>
</dbReference>
<dbReference type="SUPFAM" id="SSF46785">
    <property type="entry name" value="Winged helix' DNA-binding domain"/>
    <property type="match status" value="1"/>
</dbReference>
<evidence type="ECO:0000313" key="5">
    <source>
        <dbReference type="EMBL" id="GHF68801.1"/>
    </source>
</evidence>
<dbReference type="PANTHER" id="PTHR33164:SF57">
    <property type="entry name" value="MARR-FAMILY TRANSCRIPTIONAL REGULATOR"/>
    <property type="match status" value="1"/>
</dbReference>
<dbReference type="GO" id="GO:0003700">
    <property type="term" value="F:DNA-binding transcription factor activity"/>
    <property type="evidence" value="ECO:0007669"/>
    <property type="project" value="InterPro"/>
</dbReference>